<dbReference type="SUPFAM" id="SSF52540">
    <property type="entry name" value="P-loop containing nucleoside triphosphate hydrolases"/>
    <property type="match status" value="1"/>
</dbReference>
<keyword evidence="3" id="KW-0418">Kinase</keyword>
<gene>
    <name evidence="4" type="ORF">HPB48_022762</name>
</gene>
<dbReference type="InterPro" id="IPR000850">
    <property type="entry name" value="Adenylat/UMP-CMP_kin"/>
</dbReference>
<dbReference type="InterPro" id="IPR027417">
    <property type="entry name" value="P-loop_NTPase"/>
</dbReference>
<protein>
    <submittedName>
        <fullName evidence="4">Uncharacterized protein</fullName>
    </submittedName>
</protein>
<evidence type="ECO:0000313" key="5">
    <source>
        <dbReference type="Proteomes" id="UP000821853"/>
    </source>
</evidence>
<proteinExistence type="predicted"/>
<evidence type="ECO:0000256" key="2">
    <source>
        <dbReference type="ARBA" id="ARBA00022741"/>
    </source>
</evidence>
<accession>A0A9J6FBW1</accession>
<sequence>MPFTPHRMQVCKCSNLVYFEVKDETMKSRLMKRGETSGRVDDNEETIAKRIKTFHDESEPVLEKYKSILHKVSVCAKQAGLELAQFRW</sequence>
<dbReference type="Pfam" id="PF00406">
    <property type="entry name" value="ADK"/>
    <property type="match status" value="1"/>
</dbReference>
<dbReference type="GO" id="GO:0019205">
    <property type="term" value="F:nucleobase-containing compound kinase activity"/>
    <property type="evidence" value="ECO:0007669"/>
    <property type="project" value="InterPro"/>
</dbReference>
<dbReference type="VEuPathDB" id="VectorBase:HLOH_044102"/>
<comment type="caution">
    <text evidence="4">The sequence shown here is derived from an EMBL/GenBank/DDBJ whole genome shotgun (WGS) entry which is preliminary data.</text>
</comment>
<evidence type="ECO:0000256" key="3">
    <source>
        <dbReference type="ARBA" id="ARBA00022777"/>
    </source>
</evidence>
<evidence type="ECO:0000256" key="1">
    <source>
        <dbReference type="ARBA" id="ARBA00022679"/>
    </source>
</evidence>
<dbReference type="Proteomes" id="UP000821853">
    <property type="component" value="Chromosome 1"/>
</dbReference>
<name>A0A9J6FBW1_HAELO</name>
<dbReference type="OrthoDB" id="442176at2759"/>
<dbReference type="GO" id="GO:0006139">
    <property type="term" value="P:nucleobase-containing compound metabolic process"/>
    <property type="evidence" value="ECO:0007669"/>
    <property type="project" value="InterPro"/>
</dbReference>
<dbReference type="GO" id="GO:0005524">
    <property type="term" value="F:ATP binding"/>
    <property type="evidence" value="ECO:0007669"/>
    <property type="project" value="InterPro"/>
</dbReference>
<reference evidence="4 5" key="1">
    <citation type="journal article" date="2020" name="Cell">
        <title>Large-Scale Comparative Analyses of Tick Genomes Elucidate Their Genetic Diversity and Vector Capacities.</title>
        <authorList>
            <consortium name="Tick Genome and Microbiome Consortium (TIGMIC)"/>
            <person name="Jia N."/>
            <person name="Wang J."/>
            <person name="Shi W."/>
            <person name="Du L."/>
            <person name="Sun Y."/>
            <person name="Zhan W."/>
            <person name="Jiang J.F."/>
            <person name="Wang Q."/>
            <person name="Zhang B."/>
            <person name="Ji P."/>
            <person name="Bell-Sakyi L."/>
            <person name="Cui X.M."/>
            <person name="Yuan T.T."/>
            <person name="Jiang B.G."/>
            <person name="Yang W.F."/>
            <person name="Lam T.T."/>
            <person name="Chang Q.C."/>
            <person name="Ding S.J."/>
            <person name="Wang X.J."/>
            <person name="Zhu J.G."/>
            <person name="Ruan X.D."/>
            <person name="Zhao L."/>
            <person name="Wei J.T."/>
            <person name="Ye R.Z."/>
            <person name="Que T.C."/>
            <person name="Du C.H."/>
            <person name="Zhou Y.H."/>
            <person name="Cheng J.X."/>
            <person name="Dai P.F."/>
            <person name="Guo W.B."/>
            <person name="Han X.H."/>
            <person name="Huang E.J."/>
            <person name="Li L.F."/>
            <person name="Wei W."/>
            <person name="Gao Y.C."/>
            <person name="Liu J.Z."/>
            <person name="Shao H.Z."/>
            <person name="Wang X."/>
            <person name="Wang C.C."/>
            <person name="Yang T.C."/>
            <person name="Huo Q.B."/>
            <person name="Li W."/>
            <person name="Chen H.Y."/>
            <person name="Chen S.E."/>
            <person name="Zhou L.G."/>
            <person name="Ni X.B."/>
            <person name="Tian J.H."/>
            <person name="Sheng Y."/>
            <person name="Liu T."/>
            <person name="Pan Y.S."/>
            <person name="Xia L.Y."/>
            <person name="Li J."/>
            <person name="Zhao F."/>
            <person name="Cao W.C."/>
        </authorList>
    </citation>
    <scope>NUCLEOTIDE SEQUENCE [LARGE SCALE GENOMIC DNA]</scope>
    <source>
        <strain evidence="4">HaeL-2018</strain>
    </source>
</reference>
<dbReference type="Gene3D" id="3.40.50.300">
    <property type="entry name" value="P-loop containing nucleotide triphosphate hydrolases"/>
    <property type="match status" value="1"/>
</dbReference>
<dbReference type="PANTHER" id="PTHR23359">
    <property type="entry name" value="NUCLEOTIDE KINASE"/>
    <property type="match status" value="1"/>
</dbReference>
<keyword evidence="2" id="KW-0547">Nucleotide-binding</keyword>
<keyword evidence="5" id="KW-1185">Reference proteome</keyword>
<dbReference type="EMBL" id="JABSTR010000001">
    <property type="protein sequence ID" value="KAH9360514.1"/>
    <property type="molecule type" value="Genomic_DNA"/>
</dbReference>
<evidence type="ECO:0000313" key="4">
    <source>
        <dbReference type="EMBL" id="KAH9360514.1"/>
    </source>
</evidence>
<dbReference type="AlphaFoldDB" id="A0A9J6FBW1"/>
<organism evidence="4 5">
    <name type="scientific">Haemaphysalis longicornis</name>
    <name type="common">Bush tick</name>
    <dbReference type="NCBI Taxonomy" id="44386"/>
    <lineage>
        <taxon>Eukaryota</taxon>
        <taxon>Metazoa</taxon>
        <taxon>Ecdysozoa</taxon>
        <taxon>Arthropoda</taxon>
        <taxon>Chelicerata</taxon>
        <taxon>Arachnida</taxon>
        <taxon>Acari</taxon>
        <taxon>Parasitiformes</taxon>
        <taxon>Ixodida</taxon>
        <taxon>Ixodoidea</taxon>
        <taxon>Ixodidae</taxon>
        <taxon>Haemaphysalinae</taxon>
        <taxon>Haemaphysalis</taxon>
    </lineage>
</organism>
<keyword evidence="1" id="KW-0808">Transferase</keyword>